<gene>
    <name evidence="3" type="ORF">SAMN04489724_1634</name>
</gene>
<reference evidence="4" key="1">
    <citation type="submission" date="2016-10" db="EMBL/GenBank/DDBJ databases">
        <authorList>
            <person name="Varghese N."/>
            <person name="Submissions S."/>
        </authorList>
    </citation>
    <scope>NUCLEOTIDE SEQUENCE [LARGE SCALE GENOMIC DNA]</scope>
    <source>
        <strain evidence="4">DSM 23445</strain>
    </source>
</reference>
<organism evidence="3 4">
    <name type="scientific">Algoriphagus locisalis</name>
    <dbReference type="NCBI Taxonomy" id="305507"/>
    <lineage>
        <taxon>Bacteria</taxon>
        <taxon>Pseudomonadati</taxon>
        <taxon>Bacteroidota</taxon>
        <taxon>Cytophagia</taxon>
        <taxon>Cytophagales</taxon>
        <taxon>Cyclobacteriaceae</taxon>
        <taxon>Algoriphagus</taxon>
    </lineage>
</organism>
<proteinExistence type="predicted"/>
<dbReference type="Pfam" id="PF00561">
    <property type="entry name" value="Abhydrolase_1"/>
    <property type="match status" value="1"/>
</dbReference>
<dbReference type="STRING" id="305507.SAMN04489724_1634"/>
<dbReference type="Proteomes" id="UP000199673">
    <property type="component" value="Unassembled WGS sequence"/>
</dbReference>
<dbReference type="GO" id="GO:0016787">
    <property type="term" value="F:hydrolase activity"/>
    <property type="evidence" value="ECO:0007669"/>
    <property type="project" value="UniProtKB-KW"/>
</dbReference>
<evidence type="ECO:0000259" key="2">
    <source>
        <dbReference type="Pfam" id="PF00561"/>
    </source>
</evidence>
<evidence type="ECO:0000313" key="3">
    <source>
        <dbReference type="EMBL" id="SFT69152.1"/>
    </source>
</evidence>
<dbReference type="SUPFAM" id="SSF53474">
    <property type="entry name" value="alpha/beta-Hydrolases"/>
    <property type="match status" value="1"/>
</dbReference>
<feature type="domain" description="AB hydrolase-1" evidence="2">
    <location>
        <begin position="105"/>
        <end position="327"/>
    </location>
</feature>
<dbReference type="InterPro" id="IPR000073">
    <property type="entry name" value="AB_hydrolase_1"/>
</dbReference>
<feature type="signal peptide" evidence="1">
    <location>
        <begin position="1"/>
        <end position="16"/>
    </location>
</feature>
<protein>
    <submittedName>
        <fullName evidence="3">Alpha/beta hydrolase fold</fullName>
    </submittedName>
</protein>
<keyword evidence="3" id="KW-0378">Hydrolase</keyword>
<dbReference type="RefSeq" id="WP_139235854.1">
    <property type="nucleotide sequence ID" value="NZ_FPBF01000002.1"/>
</dbReference>
<dbReference type="AlphaFoldDB" id="A0A1I7A2L9"/>
<keyword evidence="4" id="KW-1185">Reference proteome</keyword>
<sequence>MRLVLFFVFVSASLQAQSFLVPYNHLLPDSRKIEIQVEFLNQFDAEKETVFLLEDAFDGLYLPFYELLDFPKSSNFVLIKGRKDNEELKRGVMMTGSLDYHLAYTLYDQDQVALDIEVIRQELLGDGQVILFGYSSAAMVLQHYLSLYPQHVSRMISVNPLVFDIQKNLSFPSSVLVFPDLNFSDEQQVDFSFYANYDKENLSAKSLSKENLKEFLTFQDVLTGLANVQDIQNNIPLVVRLFEHAIALSGFQDSLNKSNLSLEVMKKMSSPLWSSFQSSNFDFYGTNYDRLLEFEGKMIVIGGAFDQLIYSKSYDVLAEYYDNCTLLLINDGHGLQQALKLTSFKELINSFITNDTSGKVAAYKKLSEEKFIFEKYHEGSFKIPPLF</sequence>
<feature type="chain" id="PRO_5011613551" evidence="1">
    <location>
        <begin position="17"/>
        <end position="387"/>
    </location>
</feature>
<evidence type="ECO:0000256" key="1">
    <source>
        <dbReference type="SAM" id="SignalP"/>
    </source>
</evidence>
<dbReference type="EMBL" id="FPBF01000002">
    <property type="protein sequence ID" value="SFT69152.1"/>
    <property type="molecule type" value="Genomic_DNA"/>
</dbReference>
<dbReference type="Gene3D" id="3.40.50.1820">
    <property type="entry name" value="alpha/beta hydrolase"/>
    <property type="match status" value="1"/>
</dbReference>
<keyword evidence="1" id="KW-0732">Signal</keyword>
<accession>A0A1I7A2L9</accession>
<evidence type="ECO:0000313" key="4">
    <source>
        <dbReference type="Proteomes" id="UP000199673"/>
    </source>
</evidence>
<dbReference type="OrthoDB" id="816071at2"/>
<dbReference type="InterPro" id="IPR029058">
    <property type="entry name" value="AB_hydrolase_fold"/>
</dbReference>
<name>A0A1I7A2L9_9BACT</name>